<dbReference type="STRING" id="158607.A0A2P5IFT5"/>
<dbReference type="PROSITE" id="PS51747">
    <property type="entry name" value="CYT_DCMP_DEAMINASES_2"/>
    <property type="match status" value="1"/>
</dbReference>
<keyword evidence="1" id="KW-0378">Hydrolase</keyword>
<dbReference type="InterPro" id="IPR016193">
    <property type="entry name" value="Cytidine_deaminase-like"/>
</dbReference>
<dbReference type="AlphaFoldDB" id="A0A2P5IFT5"/>
<keyword evidence="3" id="KW-1133">Transmembrane helix</keyword>
<feature type="compositionally biased region" description="Basic and acidic residues" evidence="2">
    <location>
        <begin position="81"/>
        <end position="98"/>
    </location>
</feature>
<dbReference type="GO" id="GO:0052717">
    <property type="term" value="F:tRNA-specific adenosine-34 deaminase activity"/>
    <property type="evidence" value="ECO:0007669"/>
    <property type="project" value="UniProtKB-EC"/>
</dbReference>
<dbReference type="SMR" id="A0A2P5IFT5"/>
<feature type="compositionally biased region" description="Low complexity" evidence="2">
    <location>
        <begin position="69"/>
        <end position="79"/>
    </location>
</feature>
<reference evidence="5" key="1">
    <citation type="submission" date="2017-09" db="EMBL/GenBank/DDBJ databases">
        <title>Polyketide synthases of a Diaporthe helianthi virulent isolate.</title>
        <authorList>
            <person name="Baroncelli R."/>
        </authorList>
    </citation>
    <scope>NUCLEOTIDE SEQUENCE [LARGE SCALE GENOMIC DNA]</scope>
    <source>
        <strain evidence="5">7/96</strain>
    </source>
</reference>
<dbReference type="GO" id="GO:0002100">
    <property type="term" value="P:tRNA wobble adenosine to inosine editing"/>
    <property type="evidence" value="ECO:0007669"/>
    <property type="project" value="InterPro"/>
</dbReference>
<evidence type="ECO:0000256" key="3">
    <source>
        <dbReference type="SAM" id="Phobius"/>
    </source>
</evidence>
<evidence type="ECO:0000259" key="4">
    <source>
        <dbReference type="PROSITE" id="PS51747"/>
    </source>
</evidence>
<evidence type="ECO:0000313" key="6">
    <source>
        <dbReference type="Proteomes" id="UP000094444"/>
    </source>
</evidence>
<dbReference type="Proteomes" id="UP000094444">
    <property type="component" value="Unassembled WGS sequence"/>
</dbReference>
<accession>A0A2P5IFT5</accession>
<dbReference type="CDD" id="cd01285">
    <property type="entry name" value="nucleoside_deaminase"/>
    <property type="match status" value="1"/>
</dbReference>
<dbReference type="GO" id="GO:0005634">
    <property type="term" value="C:nucleus"/>
    <property type="evidence" value="ECO:0007669"/>
    <property type="project" value="TreeGrafter"/>
</dbReference>
<keyword evidence="6" id="KW-1185">Reference proteome</keyword>
<dbReference type="PANTHER" id="PTHR11079:SF149">
    <property type="entry name" value="TRNA-SPECIFIC ADENOSINE DEAMINASE 2"/>
    <property type="match status" value="1"/>
</dbReference>
<dbReference type="GO" id="GO:0046872">
    <property type="term" value="F:metal ion binding"/>
    <property type="evidence" value="ECO:0007669"/>
    <property type="project" value="UniProtKB-KW"/>
</dbReference>
<dbReference type="InterPro" id="IPR002125">
    <property type="entry name" value="CMP_dCMP_dom"/>
</dbReference>
<dbReference type="GO" id="GO:0005737">
    <property type="term" value="C:cytoplasm"/>
    <property type="evidence" value="ECO:0007669"/>
    <property type="project" value="TreeGrafter"/>
</dbReference>
<feature type="domain" description="CMP/dCMP-type deaminase" evidence="4">
    <location>
        <begin position="218"/>
        <end position="394"/>
    </location>
</feature>
<name>A0A2P5IFT5_DIAHE</name>
<evidence type="ECO:0000256" key="1">
    <source>
        <dbReference type="ARBA" id="ARBA00022801"/>
    </source>
</evidence>
<dbReference type="EMBL" id="MAVT02000009">
    <property type="protein sequence ID" value="POS81365.1"/>
    <property type="molecule type" value="Genomic_DNA"/>
</dbReference>
<feature type="compositionally biased region" description="Basic residues" evidence="2">
    <location>
        <begin position="293"/>
        <end position="303"/>
    </location>
</feature>
<dbReference type="InParanoid" id="A0A2P5IFT5"/>
<evidence type="ECO:0000313" key="5">
    <source>
        <dbReference type="EMBL" id="POS81365.1"/>
    </source>
</evidence>
<dbReference type="SUPFAM" id="SSF53927">
    <property type="entry name" value="Cytidine deaminase-like"/>
    <property type="match status" value="1"/>
</dbReference>
<dbReference type="Gene3D" id="3.40.140.10">
    <property type="entry name" value="Cytidine Deaminase, domain 2"/>
    <property type="match status" value="1"/>
</dbReference>
<feature type="region of interest" description="Disordered" evidence="2">
    <location>
        <begin position="548"/>
        <end position="577"/>
    </location>
</feature>
<feature type="region of interest" description="Disordered" evidence="2">
    <location>
        <begin position="595"/>
        <end position="618"/>
    </location>
</feature>
<evidence type="ECO:0000256" key="2">
    <source>
        <dbReference type="SAM" id="MobiDB-lite"/>
    </source>
</evidence>
<dbReference type="PANTHER" id="PTHR11079">
    <property type="entry name" value="CYTOSINE DEAMINASE FAMILY MEMBER"/>
    <property type="match status" value="1"/>
</dbReference>
<feature type="region of interest" description="Disordered" evidence="2">
    <location>
        <begin position="422"/>
        <end position="484"/>
    </location>
</feature>
<organism evidence="5 6">
    <name type="scientific">Diaporthe helianthi</name>
    <dbReference type="NCBI Taxonomy" id="158607"/>
    <lineage>
        <taxon>Eukaryota</taxon>
        <taxon>Fungi</taxon>
        <taxon>Dikarya</taxon>
        <taxon>Ascomycota</taxon>
        <taxon>Pezizomycotina</taxon>
        <taxon>Sordariomycetes</taxon>
        <taxon>Sordariomycetidae</taxon>
        <taxon>Diaporthales</taxon>
        <taxon>Diaporthaceae</taxon>
        <taxon>Diaporthe</taxon>
    </lineage>
</organism>
<keyword evidence="3" id="KW-0472">Membrane</keyword>
<feature type="compositionally biased region" description="Polar residues" evidence="2">
    <location>
        <begin position="103"/>
        <end position="114"/>
    </location>
</feature>
<feature type="region of interest" description="Disordered" evidence="2">
    <location>
        <begin position="50"/>
        <end position="159"/>
    </location>
</feature>
<feature type="compositionally biased region" description="Low complexity" evidence="2">
    <location>
        <begin position="422"/>
        <end position="443"/>
    </location>
</feature>
<proteinExistence type="predicted"/>
<gene>
    <name evidence="5" type="ORF">DHEL01_v200246</name>
</gene>
<keyword evidence="3" id="KW-0812">Transmembrane</keyword>
<protein>
    <submittedName>
        <fullName evidence="5">tRNA-specific adenosine deaminase</fullName>
    </submittedName>
</protein>
<feature type="transmembrane region" description="Helical" evidence="3">
    <location>
        <begin position="20"/>
        <end position="44"/>
    </location>
</feature>
<dbReference type="Pfam" id="PF00383">
    <property type="entry name" value="dCMP_cyt_deam_1"/>
    <property type="match status" value="2"/>
</dbReference>
<comment type="caution">
    <text evidence="5">The sequence shown here is derived from an EMBL/GenBank/DDBJ whole genome shotgun (WGS) entry which is preliminary data.</text>
</comment>
<dbReference type="OrthoDB" id="1701769at2759"/>
<feature type="compositionally biased region" description="Polar residues" evidence="2">
    <location>
        <begin position="560"/>
        <end position="575"/>
    </location>
</feature>
<feature type="region of interest" description="Disordered" evidence="2">
    <location>
        <begin position="283"/>
        <end position="315"/>
    </location>
</feature>
<sequence length="618" mass="66248">MVTSGDFTAADGPGGKASRFLDAVVAFVVGIFQPIFLFLLSAIFTRKPRQHNNQNRDRDNTLGDSSAHNNNNNNTSNNTVDHNDASKRPDGQHGHHQGDGSPESMQRNSATTRPQHAYGPKAANGNTLPPLKPAVPRIGPSVDSPGPAKQEGTPTNRVPAKTALQDVTNSVNPASKHHVVGQKEAEENLHDQVDLAPAVQPVKGEEEPEDPVEAAERAVHHGFMDQALDMARLALKTNETPVGCVLVHNGRVIAKGMNATNVTRNGTRHAELMALTALLSFTPEAEAEQEKPKKSKGKKKKRQGSQQHSDMLPPTRIYTDQEWEDVDPEGGHIFPYGQKLHPAAMVDRTLIRECILYVTVEPCVMCASMLRQYGIKKVYFGAVNDKFGGTGGVFCIHKNSDPAHAVSIPATPIHRPVANQLPSRPALAQRPASAAASVSTTGSQEEKAAAAENKQPGKPTYTEPPKPVSNLTMGHGGNVENGYEAEGGWKRDEAVNLLRQFYVQENGRAPVPRKKEGRAQRLAVMMEEQGMSTEGTALEGLLQQEREAQEKAANGGGTTDGNDSIPNGTDQQTDAPNALAALEAKVYAEIEKKKQASKAQNVGGGVKTALADQPTAAA</sequence>